<reference evidence="1 2" key="1">
    <citation type="submission" date="2022-12" db="EMBL/GenBank/DDBJ databases">
        <title>Chromosome-level genome of Tegillarca granosa.</title>
        <authorList>
            <person name="Kim J."/>
        </authorList>
    </citation>
    <scope>NUCLEOTIDE SEQUENCE [LARGE SCALE GENOMIC DNA]</scope>
    <source>
        <strain evidence="1">Teg-2019</strain>
        <tissue evidence="1">Adductor muscle</tissue>
    </source>
</reference>
<gene>
    <name evidence="1" type="ORF">KUTeg_013696</name>
</gene>
<sequence length="121" mass="13979">MTKSKQRIAAQEIANLKRGGNKNKKEQTSSCNYPCNQTTCLVYLSFSVCKHSVDAVLDPGRLKCIGGKYYVNRCRNLLGLQQRKKFSKILEKTIKCEKVLVLDLYIQKNYAYIYEKITLEF</sequence>
<organism evidence="1 2">
    <name type="scientific">Tegillarca granosa</name>
    <name type="common">Malaysian cockle</name>
    <name type="synonym">Anadara granosa</name>
    <dbReference type="NCBI Taxonomy" id="220873"/>
    <lineage>
        <taxon>Eukaryota</taxon>
        <taxon>Metazoa</taxon>
        <taxon>Spiralia</taxon>
        <taxon>Lophotrochozoa</taxon>
        <taxon>Mollusca</taxon>
        <taxon>Bivalvia</taxon>
        <taxon>Autobranchia</taxon>
        <taxon>Pteriomorphia</taxon>
        <taxon>Arcoida</taxon>
        <taxon>Arcoidea</taxon>
        <taxon>Arcidae</taxon>
        <taxon>Tegillarca</taxon>
    </lineage>
</organism>
<accession>A0ABQ9EXV4</accession>
<evidence type="ECO:0000313" key="2">
    <source>
        <dbReference type="Proteomes" id="UP001217089"/>
    </source>
</evidence>
<proteinExistence type="predicted"/>
<dbReference type="EMBL" id="JARBDR010000657">
    <property type="protein sequence ID" value="KAJ8308822.1"/>
    <property type="molecule type" value="Genomic_DNA"/>
</dbReference>
<name>A0ABQ9EXV4_TEGGR</name>
<dbReference type="Proteomes" id="UP001217089">
    <property type="component" value="Unassembled WGS sequence"/>
</dbReference>
<protein>
    <submittedName>
        <fullName evidence="1">Uncharacterized protein</fullName>
    </submittedName>
</protein>
<comment type="caution">
    <text evidence="1">The sequence shown here is derived from an EMBL/GenBank/DDBJ whole genome shotgun (WGS) entry which is preliminary data.</text>
</comment>
<keyword evidence="2" id="KW-1185">Reference proteome</keyword>
<evidence type="ECO:0000313" key="1">
    <source>
        <dbReference type="EMBL" id="KAJ8308822.1"/>
    </source>
</evidence>